<accession>A0A562SSJ8</accession>
<dbReference type="Proteomes" id="UP000316778">
    <property type="component" value="Unassembled WGS sequence"/>
</dbReference>
<feature type="coiled-coil region" evidence="1">
    <location>
        <begin position="633"/>
        <end position="667"/>
    </location>
</feature>
<dbReference type="Pfam" id="PF13558">
    <property type="entry name" value="SbcC_Walker_B"/>
    <property type="match status" value="1"/>
</dbReference>
<dbReference type="SUPFAM" id="SSF52540">
    <property type="entry name" value="P-loop containing nucleoside triphosphate hydrolases"/>
    <property type="match status" value="1"/>
</dbReference>
<gene>
    <name evidence="2" type="ORF">LX66_4584</name>
</gene>
<keyword evidence="1" id="KW-0175">Coiled coil</keyword>
<organism evidence="2 3">
    <name type="scientific">Chitinophaga japonensis</name>
    <name type="common">Flexibacter japonensis</name>
    <dbReference type="NCBI Taxonomy" id="104662"/>
    <lineage>
        <taxon>Bacteria</taxon>
        <taxon>Pseudomonadati</taxon>
        <taxon>Bacteroidota</taxon>
        <taxon>Chitinophagia</taxon>
        <taxon>Chitinophagales</taxon>
        <taxon>Chitinophagaceae</taxon>
        <taxon>Chitinophaga</taxon>
    </lineage>
</organism>
<dbReference type="CDD" id="cd00267">
    <property type="entry name" value="ABC_ATPase"/>
    <property type="match status" value="1"/>
</dbReference>
<dbReference type="AlphaFoldDB" id="A0A562SSJ8"/>
<evidence type="ECO:0000313" key="3">
    <source>
        <dbReference type="Proteomes" id="UP000316778"/>
    </source>
</evidence>
<proteinExistence type="predicted"/>
<evidence type="ECO:0000256" key="1">
    <source>
        <dbReference type="SAM" id="Coils"/>
    </source>
</evidence>
<dbReference type="OrthoDB" id="174137at2"/>
<protein>
    <submittedName>
        <fullName evidence="2">Uncharacterized protein YPO0396</fullName>
    </submittedName>
</protein>
<reference evidence="2 3" key="1">
    <citation type="journal article" date="2013" name="Stand. Genomic Sci.">
        <title>Genomic Encyclopedia of Type Strains, Phase I: The one thousand microbial genomes (KMG-I) project.</title>
        <authorList>
            <person name="Kyrpides N.C."/>
            <person name="Woyke T."/>
            <person name="Eisen J.A."/>
            <person name="Garrity G."/>
            <person name="Lilburn T.G."/>
            <person name="Beck B.J."/>
            <person name="Whitman W.B."/>
            <person name="Hugenholtz P."/>
            <person name="Klenk H.P."/>
        </authorList>
    </citation>
    <scope>NUCLEOTIDE SEQUENCE [LARGE SCALE GENOMIC DNA]</scope>
    <source>
        <strain evidence="2 3">DSM 13484</strain>
    </source>
</reference>
<name>A0A562SSJ8_CHIJA</name>
<dbReference type="Gene3D" id="3.40.1140.10">
    <property type="match status" value="1"/>
</dbReference>
<sequence length="1131" mass="131955">MQLNVFSTDSQKSGFRLQYMEVLNWGTFDEKIHAIRPMGETSLLTGANGSGKTTFVDALLTLIVPEKRYRFYNQSSGSEKKGDRTEDSYVLGGFGTINNEATGVSKTEYLREDRETAYSILLAHFANEAGQLVTLFQVRHFVHGDMKKYFGIAHKALQIEEDFKPFDLAGNWKRQLDQRYNKGARRQVEWFDAASRYAQRMVEVLGMQSIQALQLFNQTVGIKVLGNLDEFIRTHMLEPRNMEDEFQDLKKQLSTLLEAQRNIEKAEEQIRLLQPLQEQFERFLALQTAVAQHKDTQETALLWKHFTRHTLLQTAIADNDWQLQTLQEQLQHTRDEIERLNEEALNASYQVQHDKAGQRLKDLESQVQEKEAQQQQARRALEEFAAWCGLLKLSLTHPADEQGYQQVKKENDRKLHALDNDKRLNEEDEFEARNQLKTATAGRDTLEQQLNSLQQRRNNIDHHLVNLRRQLCETLNIDAAQLPFAGELIAVKNEEMDWQPALEKLLRPFALRLLVPDKHYKRVNKYINTQNLRTRLVYEHVTEPAIIQHPEENTVPDKLQFHPDHPLSKWAEQEAIRLFGYHCLEDEKQLPRYERAITINGLIKNGRRHEKDDRPDRNDPGRYALGWNNEKKKEALLQKRAALVERISKAEETLARCAAKTRRLEEQYYAHTRIKEHKGFEELNAGAAAKAVQKLQQQAEALRRGNASLDTLKNQLVDIQQRKTAAEARREDLLREETRHRDRQEAYRNAMEALLPLLQNFTDADKEVLLQFQQQHAEKLAGATLDNLDEKYQQFKEEADSRRSTLQEDLNKAEKQIALQLSRIKNPGHELTTRFPDWPGEVQHLPDDPRYAAEYMEWLDKLAKDNLPRYKLDFENFINVTITHKIAGLKETLDKWERDIDTSVKRLNESLAGINFNRLPDTYIQLGKRPMPAGTDIREFRQLLLEALPQAANWQQDSFEAKSQHFTQKVRPLIDDLDRNENYRSKVLDVRNWFEFWTDERYRSTNELKKTYRQMGQLSGGEKAQLTYTILCSAIAYQFGITREGKNSRSLRFIAVDESFSNQDEEKATYLMELCKQLHLQLLVVTPSDKIQIVQDFIAHVHLVQRVNNRNSVLYNMTVKELKEKLETVEA</sequence>
<dbReference type="Pfam" id="PF13555">
    <property type="entry name" value="AAA_29"/>
    <property type="match status" value="1"/>
</dbReference>
<feature type="coiled-coil region" evidence="1">
    <location>
        <begin position="323"/>
        <end position="383"/>
    </location>
</feature>
<evidence type="ECO:0000313" key="2">
    <source>
        <dbReference type="EMBL" id="TWI84221.1"/>
    </source>
</evidence>
<keyword evidence="3" id="KW-1185">Reference proteome</keyword>
<feature type="coiled-coil region" evidence="1">
    <location>
        <begin position="436"/>
        <end position="470"/>
    </location>
</feature>
<dbReference type="InterPro" id="IPR027417">
    <property type="entry name" value="P-loop_NTPase"/>
</dbReference>
<dbReference type="RefSeq" id="WP_145717760.1">
    <property type="nucleotide sequence ID" value="NZ_BAAAFY010000002.1"/>
</dbReference>
<dbReference type="Gene3D" id="3.40.50.300">
    <property type="entry name" value="P-loop containing nucleotide triphosphate hydrolases"/>
    <property type="match status" value="1"/>
</dbReference>
<feature type="coiled-coil region" evidence="1">
    <location>
        <begin position="785"/>
        <end position="823"/>
    </location>
</feature>
<feature type="coiled-coil region" evidence="1">
    <location>
        <begin position="692"/>
        <end position="736"/>
    </location>
</feature>
<dbReference type="EMBL" id="VLLG01000005">
    <property type="protein sequence ID" value="TWI84221.1"/>
    <property type="molecule type" value="Genomic_DNA"/>
</dbReference>
<comment type="caution">
    <text evidence="2">The sequence shown here is derived from an EMBL/GenBank/DDBJ whole genome shotgun (WGS) entry which is preliminary data.</text>
</comment>